<evidence type="ECO:0000313" key="2">
    <source>
        <dbReference type="EMBL" id="MCY9598534.1"/>
    </source>
</evidence>
<keyword evidence="3" id="KW-1185">Reference proteome</keyword>
<gene>
    <name evidence="2" type="ORF">M5X16_22540</name>
</gene>
<evidence type="ECO:0000313" key="3">
    <source>
        <dbReference type="Proteomes" id="UP001527202"/>
    </source>
</evidence>
<proteinExistence type="predicted"/>
<dbReference type="Proteomes" id="UP001527202">
    <property type="component" value="Unassembled WGS sequence"/>
</dbReference>
<protein>
    <submittedName>
        <fullName evidence="2">Uncharacterized protein</fullName>
    </submittedName>
</protein>
<reference evidence="2 3" key="1">
    <citation type="submission" date="2022-05" db="EMBL/GenBank/DDBJ databases">
        <title>Genome Sequencing of Bee-Associated Microbes.</title>
        <authorList>
            <person name="Dunlap C."/>
        </authorList>
    </citation>
    <scope>NUCLEOTIDE SEQUENCE [LARGE SCALE GENOMIC DNA]</scope>
    <source>
        <strain evidence="2 3">NRRL B-23120</strain>
    </source>
</reference>
<comment type="caution">
    <text evidence="2">The sequence shown here is derived from an EMBL/GenBank/DDBJ whole genome shotgun (WGS) entry which is preliminary data.</text>
</comment>
<evidence type="ECO:0000256" key="1">
    <source>
        <dbReference type="SAM" id="MobiDB-lite"/>
    </source>
</evidence>
<feature type="region of interest" description="Disordered" evidence="1">
    <location>
        <begin position="1"/>
        <end position="27"/>
    </location>
</feature>
<name>A0ABT4FNC4_9BACL</name>
<sequence length="51" mass="5943">MNLHRLRGMEKEGLNKPHCRVHSPDTKAFPSVKYSLDRISRQKKLPTPTGW</sequence>
<dbReference type="EMBL" id="JAMDMJ010000032">
    <property type="protein sequence ID" value="MCY9598534.1"/>
    <property type="molecule type" value="Genomic_DNA"/>
</dbReference>
<dbReference type="GeneID" id="95379003"/>
<dbReference type="RefSeq" id="WP_156972832.1">
    <property type="nucleotide sequence ID" value="NZ_CP026520.1"/>
</dbReference>
<organism evidence="2 3">
    <name type="scientific">Paenibacillus chitinolyticus</name>
    <dbReference type="NCBI Taxonomy" id="79263"/>
    <lineage>
        <taxon>Bacteria</taxon>
        <taxon>Bacillati</taxon>
        <taxon>Bacillota</taxon>
        <taxon>Bacilli</taxon>
        <taxon>Bacillales</taxon>
        <taxon>Paenibacillaceae</taxon>
        <taxon>Paenibacillus</taxon>
    </lineage>
</organism>
<accession>A0ABT4FNC4</accession>